<feature type="region of interest" description="Disordered" evidence="1">
    <location>
        <begin position="42"/>
        <end position="61"/>
    </location>
</feature>
<dbReference type="RefSeq" id="WP_011878795.1">
    <property type="nucleotide sequence ID" value="NC_009253.1"/>
</dbReference>
<dbReference type="OrthoDB" id="1787136at2"/>
<dbReference type="KEGG" id="drm:Dred_2487"/>
<evidence type="ECO:0000313" key="3">
    <source>
        <dbReference type="Proteomes" id="UP000001556"/>
    </source>
</evidence>
<dbReference type="EMBL" id="CP000612">
    <property type="protein sequence ID" value="ABO50997.1"/>
    <property type="molecule type" value="Genomic_DNA"/>
</dbReference>
<sequence>MKTLVLIFIIWSIISAISANKKNRTPVPPPEQESTNYRLPQDLRKKWGPKSEKSDRIKGLDEATQPPVIIEQCTMPKKIERTKEQQRVVTAPCERSTQNPLSEKEIIVEEDENCGFGDFRQGDLTPGMLKNGIILSEILGPPVAKRRRGLYQ</sequence>
<dbReference type="STRING" id="349161.Dred_2487"/>
<evidence type="ECO:0000256" key="1">
    <source>
        <dbReference type="SAM" id="MobiDB-lite"/>
    </source>
</evidence>
<dbReference type="HOGENOM" id="CLU_1812697_0_0_9"/>
<protein>
    <submittedName>
        <fullName evidence="2">Uncharacterized protein</fullName>
    </submittedName>
</protein>
<dbReference type="AlphaFoldDB" id="A4J7E4"/>
<keyword evidence="3" id="KW-1185">Reference proteome</keyword>
<organism evidence="2 3">
    <name type="scientific">Desulforamulus reducens (strain ATCC BAA-1160 / DSM 100696 / MI-1)</name>
    <name type="common">Desulfotomaculum reducens</name>
    <dbReference type="NCBI Taxonomy" id="349161"/>
    <lineage>
        <taxon>Bacteria</taxon>
        <taxon>Bacillati</taxon>
        <taxon>Bacillota</taxon>
        <taxon>Clostridia</taxon>
        <taxon>Eubacteriales</taxon>
        <taxon>Peptococcaceae</taxon>
        <taxon>Desulforamulus</taxon>
    </lineage>
</organism>
<feature type="region of interest" description="Disordered" evidence="1">
    <location>
        <begin position="81"/>
        <end position="102"/>
    </location>
</feature>
<evidence type="ECO:0000313" key="2">
    <source>
        <dbReference type="EMBL" id="ABO50997.1"/>
    </source>
</evidence>
<reference evidence="2 3" key="1">
    <citation type="submission" date="2007-03" db="EMBL/GenBank/DDBJ databases">
        <title>Complete sequence of Desulfotomaculum reducens MI-1.</title>
        <authorList>
            <consortium name="US DOE Joint Genome Institute"/>
            <person name="Copeland A."/>
            <person name="Lucas S."/>
            <person name="Lapidus A."/>
            <person name="Barry K."/>
            <person name="Detter J.C."/>
            <person name="Glavina del Rio T."/>
            <person name="Hammon N."/>
            <person name="Israni S."/>
            <person name="Dalin E."/>
            <person name="Tice H."/>
            <person name="Pitluck S."/>
            <person name="Sims D."/>
            <person name="Brettin T."/>
            <person name="Bruce D."/>
            <person name="Han C."/>
            <person name="Tapia R."/>
            <person name="Schmutz J."/>
            <person name="Larimer F."/>
            <person name="Land M."/>
            <person name="Hauser L."/>
            <person name="Kyrpides N."/>
            <person name="Kim E."/>
            <person name="Tebo B.M."/>
            <person name="Richardson P."/>
        </authorList>
    </citation>
    <scope>NUCLEOTIDE SEQUENCE [LARGE SCALE GENOMIC DNA]</scope>
    <source>
        <strain evidence="2 3">MI-1</strain>
    </source>
</reference>
<proteinExistence type="predicted"/>
<name>A4J7E4_DESRM</name>
<gene>
    <name evidence="2" type="ordered locus">Dred_2487</name>
</gene>
<accession>A4J7E4</accession>
<dbReference type="Proteomes" id="UP000001556">
    <property type="component" value="Chromosome"/>
</dbReference>